<dbReference type="Proteomes" id="UP000025231">
    <property type="component" value="Chromosome"/>
</dbReference>
<dbReference type="InterPro" id="IPR029052">
    <property type="entry name" value="Metallo-depent_PP-like"/>
</dbReference>
<protein>
    <submittedName>
        <fullName evidence="2">Phage NinI serine/threonine phosphatase</fullName>
    </submittedName>
</protein>
<reference evidence="2 3" key="1">
    <citation type="journal article" date="2014" name="Genome Announc.">
        <title>Complete Genome Sequences of Two Escherichia coli O145:H28 Outbreak Strains of Food Origin.</title>
        <authorList>
            <person name="Cooper K.K."/>
            <person name="Mandrell R.E."/>
            <person name="Louie J.W."/>
            <person name="Korlach J."/>
            <person name="Clark T.A."/>
            <person name="Parker C.T."/>
            <person name="Huynh S."/>
            <person name="Chain P.S."/>
            <person name="Ahmed S."/>
            <person name="Carter M.Q."/>
        </authorList>
    </citation>
    <scope>NUCLEOTIDE SEQUENCE [LARGE SCALE GENOMIC DNA]</scope>
    <source>
        <strain evidence="2 3">RM12581</strain>
    </source>
</reference>
<gene>
    <name evidence="2" type="ORF">ECRM12581_13270</name>
</gene>
<dbReference type="InterPro" id="IPR004843">
    <property type="entry name" value="Calcineurin-like_PHP"/>
</dbReference>
<name>A0ABC7ZVT6_ECOLR</name>
<dbReference type="PANTHER" id="PTHR42850:SF10">
    <property type="entry name" value="SERINE_THREONINE-PROTEIN PHOSPHATASE 1"/>
    <property type="match status" value="1"/>
</dbReference>
<feature type="domain" description="Serine/threonine specific protein phosphatases" evidence="1">
    <location>
        <begin position="96"/>
        <end position="101"/>
    </location>
</feature>
<proteinExistence type="predicted"/>
<dbReference type="InterPro" id="IPR006186">
    <property type="entry name" value="Ser/Thr-sp_prot-phosphatase"/>
</dbReference>
<dbReference type="SUPFAM" id="SSF56300">
    <property type="entry name" value="Metallo-dependent phosphatases"/>
    <property type="match status" value="1"/>
</dbReference>
<dbReference type="AlphaFoldDB" id="A0ABC7ZVT6"/>
<organism evidence="2 3">
    <name type="scientific">Escherichia coli O145:H28 (strain RM12581)</name>
    <dbReference type="NCBI Taxonomy" id="1248823"/>
    <lineage>
        <taxon>Bacteria</taxon>
        <taxon>Pseudomonadati</taxon>
        <taxon>Pseudomonadota</taxon>
        <taxon>Gammaproteobacteria</taxon>
        <taxon>Enterobacterales</taxon>
        <taxon>Enterobacteriaceae</taxon>
        <taxon>Escherichia</taxon>
    </lineage>
</organism>
<dbReference type="InterPro" id="IPR050126">
    <property type="entry name" value="Ap4A_hydrolase"/>
</dbReference>
<dbReference type="Pfam" id="PF00149">
    <property type="entry name" value="Metallophos"/>
    <property type="match status" value="1"/>
</dbReference>
<dbReference type="PRINTS" id="PR00114">
    <property type="entry name" value="STPHPHTASE"/>
</dbReference>
<accession>A0ABC7ZVT6</accession>
<evidence type="ECO:0000313" key="2">
    <source>
        <dbReference type="EMBL" id="AHY71184.1"/>
    </source>
</evidence>
<dbReference type="PROSITE" id="PS00125">
    <property type="entry name" value="SER_THR_PHOSPHATASE"/>
    <property type="match status" value="1"/>
</dbReference>
<dbReference type="Gene3D" id="3.60.21.10">
    <property type="match status" value="1"/>
</dbReference>
<evidence type="ECO:0000313" key="3">
    <source>
        <dbReference type="Proteomes" id="UP000025231"/>
    </source>
</evidence>
<dbReference type="PANTHER" id="PTHR42850">
    <property type="entry name" value="METALLOPHOSPHOESTERASE"/>
    <property type="match status" value="1"/>
</dbReference>
<sequence length="247" mass="28147">MIKTGKCTPSSTTFLWFIVDGVKEMRYYERIDGSKYRNIWVVGDLHGCYTNLMKKLETIGFDTQKDLLISVGDLVDRGAENVECLELITFPWFRAVRGNHEQMMIDGLSERGNVNHWLLNGGGWFFNLDYDKEILAKALAHKADELPLIIELVSKDKKYVICHADYPCDEYEFGKPVDHQQVIWNRERISNSQDGIVKEIKGADTFIFGHTPAVKPLKFANQMYIDTGAVFCGNLTLIQVQGEGAWA</sequence>
<dbReference type="CDD" id="cd07424">
    <property type="entry name" value="MPP_PrpA_PrpB"/>
    <property type="match status" value="1"/>
</dbReference>
<dbReference type="GO" id="GO:0016787">
    <property type="term" value="F:hydrolase activity"/>
    <property type="evidence" value="ECO:0007669"/>
    <property type="project" value="UniProtKB-ARBA"/>
</dbReference>
<dbReference type="EMBL" id="CP007136">
    <property type="protein sequence ID" value="AHY71184.1"/>
    <property type="molecule type" value="Genomic_DNA"/>
</dbReference>
<evidence type="ECO:0000259" key="1">
    <source>
        <dbReference type="PROSITE" id="PS00125"/>
    </source>
</evidence>